<protein>
    <recommendedName>
        <fullName evidence="3">17 kDa surface antigen</fullName>
    </recommendedName>
</protein>
<comment type="caution">
    <text evidence="1">The sequence shown here is derived from an EMBL/GenBank/DDBJ whole genome shotgun (WGS) entry which is preliminary data.</text>
</comment>
<evidence type="ECO:0000313" key="2">
    <source>
        <dbReference type="Proteomes" id="UP000262379"/>
    </source>
</evidence>
<keyword evidence="2" id="KW-1185">Reference proteome</keyword>
<dbReference type="PROSITE" id="PS51257">
    <property type="entry name" value="PROKAR_LIPOPROTEIN"/>
    <property type="match status" value="1"/>
</dbReference>
<evidence type="ECO:0000313" key="1">
    <source>
        <dbReference type="EMBL" id="RFC65568.1"/>
    </source>
</evidence>
<name>A0A371X8M3_9HYPH</name>
<gene>
    <name evidence="1" type="ORF">DY251_17360</name>
</gene>
<dbReference type="EMBL" id="QURN01000015">
    <property type="protein sequence ID" value="RFC65568.1"/>
    <property type="molecule type" value="Genomic_DNA"/>
</dbReference>
<dbReference type="AlphaFoldDB" id="A0A371X8M3"/>
<accession>A0A371X8M3</accession>
<sequence>MIKRRILALVSTAVLMAGCQSPSSDPQVQAKEHEFGCMAGTVGGAIVGGLVGSTIGAGTGNVLAVGAGIGAGGYIGNRLTCSS</sequence>
<organism evidence="1 2">
    <name type="scientific">Mesorhizobium denitrificans</name>
    <dbReference type="NCBI Taxonomy" id="2294114"/>
    <lineage>
        <taxon>Bacteria</taxon>
        <taxon>Pseudomonadati</taxon>
        <taxon>Pseudomonadota</taxon>
        <taxon>Alphaproteobacteria</taxon>
        <taxon>Hyphomicrobiales</taxon>
        <taxon>Phyllobacteriaceae</taxon>
        <taxon>Mesorhizobium</taxon>
    </lineage>
</organism>
<dbReference type="Proteomes" id="UP000262379">
    <property type="component" value="Unassembled WGS sequence"/>
</dbReference>
<proteinExistence type="predicted"/>
<reference evidence="2" key="1">
    <citation type="submission" date="2018-08" db="EMBL/GenBank/DDBJ databases">
        <authorList>
            <person name="Im W.T."/>
        </authorList>
    </citation>
    <scope>NUCLEOTIDE SEQUENCE [LARGE SCALE GENOMIC DNA]</scope>
    <source>
        <strain evidence="2">LA-28</strain>
    </source>
</reference>
<evidence type="ECO:0008006" key="3">
    <source>
        <dbReference type="Google" id="ProtNLM"/>
    </source>
</evidence>